<keyword evidence="3" id="KW-1185">Reference proteome</keyword>
<dbReference type="InterPro" id="IPR013901">
    <property type="entry name" value="Anthrone_oxy"/>
</dbReference>
<accession>A0A0U3ABL0</accession>
<evidence type="ECO:0000313" key="2">
    <source>
        <dbReference type="EMBL" id="ALS98398.1"/>
    </source>
</evidence>
<dbReference type="PANTHER" id="PTHR36535">
    <property type="entry name" value="YALI0E30327P"/>
    <property type="match status" value="1"/>
</dbReference>
<dbReference type="KEGG" id="lal:AT746_09105"/>
<dbReference type="EMBL" id="CP013650">
    <property type="protein sequence ID" value="ALS98398.1"/>
    <property type="molecule type" value="Genomic_DNA"/>
</dbReference>
<dbReference type="OrthoDB" id="7041743at2"/>
<evidence type="ECO:0000256" key="1">
    <source>
        <dbReference type="SAM" id="Phobius"/>
    </source>
</evidence>
<keyword evidence="1" id="KW-0812">Transmembrane</keyword>
<dbReference type="Proteomes" id="UP000068447">
    <property type="component" value="Chromosome"/>
</dbReference>
<feature type="transmembrane region" description="Helical" evidence="1">
    <location>
        <begin position="76"/>
        <end position="100"/>
    </location>
</feature>
<dbReference type="Pfam" id="PF08592">
    <property type="entry name" value="Anthrone_oxy"/>
    <property type="match status" value="1"/>
</dbReference>
<evidence type="ECO:0000313" key="3">
    <source>
        <dbReference type="Proteomes" id="UP000068447"/>
    </source>
</evidence>
<proteinExistence type="predicted"/>
<dbReference type="PANTHER" id="PTHR36535:SF1">
    <property type="entry name" value="DUF1772 DOMAIN-CONTAINING PROTEIN"/>
    <property type="match status" value="1"/>
</dbReference>
<name>A0A0U3ABL0_9ALTE</name>
<gene>
    <name evidence="2" type="ORF">AT746_09105</name>
</gene>
<dbReference type="AlphaFoldDB" id="A0A0U3ABL0"/>
<sequence length="146" mass="16108">MLAAVQFVAIACALIFTGAAVYINLVEHPTRLSFSNSIALSVWLPSYKRATRMQAPLALISGFAAAWVWWLNGSLAWLFAGVLILLVVPFTFAVIMPVNVELQRTDLEPESVRTRRLLESWGRLHGVRSVLALLSSCLMLAQLVGR</sequence>
<feature type="transmembrane region" description="Helical" evidence="1">
    <location>
        <begin position="53"/>
        <end position="70"/>
    </location>
</feature>
<organism evidence="2 3">
    <name type="scientific">Lacimicrobium alkaliphilum</name>
    <dbReference type="NCBI Taxonomy" id="1526571"/>
    <lineage>
        <taxon>Bacteria</taxon>
        <taxon>Pseudomonadati</taxon>
        <taxon>Pseudomonadota</taxon>
        <taxon>Gammaproteobacteria</taxon>
        <taxon>Alteromonadales</taxon>
        <taxon>Alteromonadaceae</taxon>
        <taxon>Lacimicrobium</taxon>
    </lineage>
</organism>
<reference evidence="2 3" key="1">
    <citation type="submission" date="2015-12" db="EMBL/GenBank/DDBJ databases">
        <title>Complete genome of Lacimicrobium alkaliphilum KCTC 32984.</title>
        <authorList>
            <person name="Kim S.-G."/>
            <person name="Lee Y.-J."/>
        </authorList>
    </citation>
    <scope>NUCLEOTIDE SEQUENCE [LARGE SCALE GENOMIC DNA]</scope>
    <source>
        <strain evidence="2 3">YelD216</strain>
    </source>
</reference>
<dbReference type="RefSeq" id="WP_062479477.1">
    <property type="nucleotide sequence ID" value="NZ_CP013650.1"/>
</dbReference>
<keyword evidence="1" id="KW-1133">Transmembrane helix</keyword>
<feature type="transmembrane region" description="Helical" evidence="1">
    <location>
        <begin position="6"/>
        <end position="25"/>
    </location>
</feature>
<protein>
    <recommendedName>
        <fullName evidence="4">DUF1772 domain-containing protein</fullName>
    </recommendedName>
</protein>
<keyword evidence="1" id="KW-0472">Membrane</keyword>
<evidence type="ECO:0008006" key="4">
    <source>
        <dbReference type="Google" id="ProtNLM"/>
    </source>
</evidence>